<evidence type="ECO:0000256" key="1">
    <source>
        <dbReference type="SAM" id="Phobius"/>
    </source>
</evidence>
<dbReference type="RefSeq" id="WP_203931649.1">
    <property type="nucleotide sequence ID" value="NZ_BOPH01000090.1"/>
</dbReference>
<feature type="transmembrane region" description="Helical" evidence="1">
    <location>
        <begin position="38"/>
        <end position="61"/>
    </location>
</feature>
<protein>
    <submittedName>
        <fullName evidence="2">Uncharacterized protein</fullName>
    </submittedName>
</protein>
<keyword evidence="3" id="KW-1185">Reference proteome</keyword>
<proteinExistence type="predicted"/>
<feature type="transmembrane region" description="Helical" evidence="1">
    <location>
        <begin position="223"/>
        <end position="241"/>
    </location>
</feature>
<feature type="transmembrane region" description="Helical" evidence="1">
    <location>
        <begin position="122"/>
        <end position="143"/>
    </location>
</feature>
<dbReference type="AlphaFoldDB" id="A0A8J4EEH9"/>
<evidence type="ECO:0000313" key="2">
    <source>
        <dbReference type="EMBL" id="GIJ71784.1"/>
    </source>
</evidence>
<keyword evidence="1" id="KW-0472">Membrane</keyword>
<dbReference type="EMBL" id="BOPH01000090">
    <property type="protein sequence ID" value="GIJ71784.1"/>
    <property type="molecule type" value="Genomic_DNA"/>
</dbReference>
<keyword evidence="1" id="KW-1133">Transmembrane helix</keyword>
<sequence>MDENLKLAGDWLRQHGLNEADATPVLATRLDVRRRAKLFNSLLLAGLYIAAAAAQAVILTFSPDTPAFVALLAVVAGGLLAGQFMVDRWVRSVDRQVGATLSRRAAHPLHPGWRALFGPAHALLGLGAFAGAAALAVSALVVSDPTVRYTALVLVIGVFAVGAMVAVQVRHLVMRPVVADDAMSLTADVIMRIEDARDTNTPAVLWSLPVVLMFGFAPMWWGVASVVFLVAGTAALVLVQYKAPSSGVMARRVVRVR</sequence>
<accession>A0A8J4EEH9</accession>
<name>A0A8J4EEH9_9ACTN</name>
<feature type="transmembrane region" description="Helical" evidence="1">
    <location>
        <begin position="149"/>
        <end position="167"/>
    </location>
</feature>
<gene>
    <name evidence="2" type="ORF">Voc01_067010</name>
</gene>
<comment type="caution">
    <text evidence="2">The sequence shown here is derived from an EMBL/GenBank/DDBJ whole genome shotgun (WGS) entry which is preliminary data.</text>
</comment>
<evidence type="ECO:0000313" key="3">
    <source>
        <dbReference type="Proteomes" id="UP000635606"/>
    </source>
</evidence>
<keyword evidence="1" id="KW-0812">Transmembrane</keyword>
<dbReference type="Proteomes" id="UP000635606">
    <property type="component" value="Unassembled WGS sequence"/>
</dbReference>
<organism evidence="2 3">
    <name type="scientific">Virgisporangium ochraceum</name>
    <dbReference type="NCBI Taxonomy" id="65505"/>
    <lineage>
        <taxon>Bacteria</taxon>
        <taxon>Bacillati</taxon>
        <taxon>Actinomycetota</taxon>
        <taxon>Actinomycetes</taxon>
        <taxon>Micromonosporales</taxon>
        <taxon>Micromonosporaceae</taxon>
        <taxon>Virgisporangium</taxon>
    </lineage>
</organism>
<reference evidence="2" key="1">
    <citation type="submission" date="2021-01" db="EMBL/GenBank/DDBJ databases">
        <title>Whole genome shotgun sequence of Virgisporangium ochraceum NBRC 16418.</title>
        <authorList>
            <person name="Komaki H."/>
            <person name="Tamura T."/>
        </authorList>
    </citation>
    <scope>NUCLEOTIDE SEQUENCE</scope>
    <source>
        <strain evidence="2">NBRC 16418</strain>
    </source>
</reference>